<evidence type="ECO:0000313" key="3">
    <source>
        <dbReference type="EMBL" id="OYR91002.1"/>
    </source>
</evidence>
<dbReference type="RefSeq" id="WP_094496514.1">
    <property type="nucleotide sequence ID" value="NZ_NGNV01000044.1"/>
</dbReference>
<protein>
    <recommendedName>
        <fullName evidence="1">Thoeris anti-defense 2-like domain-containing protein</fullName>
    </recommendedName>
</protein>
<reference evidence="2 5" key="2">
    <citation type="submission" date="2017-05" db="EMBL/GenBank/DDBJ databases">
        <authorList>
            <person name="Lin X.B."/>
            <person name="Stothard P."/>
            <person name="Tasseva G."/>
            <person name="Walter J."/>
        </authorList>
    </citation>
    <scope>NUCLEOTIDE SEQUENCE [LARGE SCALE GENOMIC DNA]</scope>
    <source>
        <strain evidence="2 5">609u</strain>
    </source>
</reference>
<evidence type="ECO:0000313" key="5">
    <source>
        <dbReference type="Proteomes" id="UP000216316"/>
    </source>
</evidence>
<dbReference type="EMBL" id="NGNX01000033">
    <property type="protein sequence ID" value="OYR91002.1"/>
    <property type="molecule type" value="Genomic_DNA"/>
</dbReference>
<dbReference type="Proteomes" id="UP000216316">
    <property type="component" value="Unassembled WGS sequence"/>
</dbReference>
<evidence type="ECO:0000259" key="1">
    <source>
        <dbReference type="Pfam" id="PF11195"/>
    </source>
</evidence>
<evidence type="ECO:0000313" key="4">
    <source>
        <dbReference type="Proteomes" id="UP000215828"/>
    </source>
</evidence>
<dbReference type="Proteomes" id="UP000215828">
    <property type="component" value="Unassembled WGS sequence"/>
</dbReference>
<dbReference type="Pfam" id="PF11195">
    <property type="entry name" value="Tad2-like"/>
    <property type="match status" value="1"/>
</dbReference>
<dbReference type="InterPro" id="IPR021361">
    <property type="entry name" value="Tad2-like_dom"/>
</dbReference>
<proteinExistence type="predicted"/>
<accession>A0A256LEP1</accession>
<sequence length="69" mass="8025">MNIQDAAKRAKRLGLGITRDSYGQRPIMLLPTNSTSCVLMIPFEDDQFKTKRWNPTFNDLTADDWYVCR</sequence>
<evidence type="ECO:0000313" key="2">
    <source>
        <dbReference type="EMBL" id="OYR87382.1"/>
    </source>
</evidence>
<feature type="domain" description="Thoeris anti-defense 2-like" evidence="1">
    <location>
        <begin position="1"/>
        <end position="67"/>
    </location>
</feature>
<name>A0A256LEP1_9LACO</name>
<comment type="caution">
    <text evidence="3">The sequence shown here is derived from an EMBL/GenBank/DDBJ whole genome shotgun (WGS) entry which is preliminary data.</text>
</comment>
<reference evidence="4 5" key="3">
    <citation type="submission" date="2017-09" db="EMBL/GenBank/DDBJ databases">
        <title>Tripartite evolution among Lactobacillus johnsonii, Lactobacillus taiwanensis, Lactobacillus reuteri and their rodent host.</title>
        <authorList>
            <person name="Wang T."/>
            <person name="Knowles S."/>
            <person name="Cheng C."/>
        </authorList>
    </citation>
    <scope>NUCLEOTIDE SEQUENCE [LARGE SCALE GENOMIC DNA]</scope>
    <source>
        <strain evidence="3 4">609q</strain>
        <strain evidence="2 5">609u</strain>
    </source>
</reference>
<organism evidence="3 4">
    <name type="scientific">Lactobacillus taiwanensis</name>
    <dbReference type="NCBI Taxonomy" id="508451"/>
    <lineage>
        <taxon>Bacteria</taxon>
        <taxon>Bacillati</taxon>
        <taxon>Bacillota</taxon>
        <taxon>Bacilli</taxon>
        <taxon>Lactobacillales</taxon>
        <taxon>Lactobacillaceae</taxon>
        <taxon>Lactobacillus</taxon>
    </lineage>
</organism>
<keyword evidence="5" id="KW-1185">Reference proteome</keyword>
<dbReference type="AlphaFoldDB" id="A0A256LEP1"/>
<dbReference type="EMBL" id="NGNV01000044">
    <property type="protein sequence ID" value="OYR87382.1"/>
    <property type="molecule type" value="Genomic_DNA"/>
</dbReference>
<reference evidence="3 4" key="1">
    <citation type="submission" date="2017-04" db="EMBL/GenBank/DDBJ databases">
        <authorList>
            <person name="Afonso C.L."/>
            <person name="Miller P.J."/>
            <person name="Scott M.A."/>
            <person name="Spackman E."/>
            <person name="Goraichik I."/>
            <person name="Dimitrov K.M."/>
            <person name="Suarez D.L."/>
            <person name="Swayne D.E."/>
        </authorList>
    </citation>
    <scope>NUCLEOTIDE SEQUENCE [LARGE SCALE GENOMIC DNA]</scope>
    <source>
        <strain evidence="3 4">609q</strain>
    </source>
</reference>
<gene>
    <name evidence="2" type="ORF">CBF53_07995</name>
    <name evidence="3" type="ORF">CBF70_07435</name>
</gene>